<keyword evidence="2" id="KW-1185">Reference proteome</keyword>
<dbReference type="AlphaFoldDB" id="A0A1N6K5U5"/>
<reference evidence="1 2" key="1">
    <citation type="submission" date="2016-11" db="EMBL/GenBank/DDBJ databases">
        <authorList>
            <person name="Jaros S."/>
            <person name="Januszkiewicz K."/>
            <person name="Wedrychowicz H."/>
        </authorList>
    </citation>
    <scope>NUCLEOTIDE SEQUENCE [LARGE SCALE GENOMIC DNA]</scope>
    <source>
        <strain evidence="1 2">DSM 24787</strain>
    </source>
</reference>
<accession>A0A1N6K5U5</accession>
<dbReference type="EMBL" id="FSRA01000002">
    <property type="protein sequence ID" value="SIO51948.1"/>
    <property type="molecule type" value="Genomic_DNA"/>
</dbReference>
<organism evidence="1 2">
    <name type="scientific">Chitinophaga niabensis</name>
    <dbReference type="NCBI Taxonomy" id="536979"/>
    <lineage>
        <taxon>Bacteria</taxon>
        <taxon>Pseudomonadati</taxon>
        <taxon>Bacteroidota</taxon>
        <taxon>Chitinophagia</taxon>
        <taxon>Chitinophagales</taxon>
        <taxon>Chitinophagaceae</taxon>
        <taxon>Chitinophaga</taxon>
    </lineage>
</organism>
<sequence length="95" mass="10689">MPLNTGAKAYQSRTNPVSKAYQKRIKSVVTPTHCHFALQIQQKWQHSTHFVGTQAQGSGSFTAAFLSTDQQKFKGWLVTLTSLIFTFTPFRLLEA</sequence>
<gene>
    <name evidence="1" type="ORF">SAMN04488055_5141</name>
</gene>
<proteinExistence type="predicted"/>
<evidence type="ECO:0000313" key="1">
    <source>
        <dbReference type="EMBL" id="SIO51948.1"/>
    </source>
</evidence>
<dbReference type="STRING" id="536979.SAMN04488055_5141"/>
<name>A0A1N6K5U5_9BACT</name>
<evidence type="ECO:0000313" key="2">
    <source>
        <dbReference type="Proteomes" id="UP000185003"/>
    </source>
</evidence>
<dbReference type="Proteomes" id="UP000185003">
    <property type="component" value="Unassembled WGS sequence"/>
</dbReference>
<protein>
    <submittedName>
        <fullName evidence="1">Uncharacterized protein</fullName>
    </submittedName>
</protein>